<evidence type="ECO:0000259" key="12">
    <source>
        <dbReference type="PROSITE" id="PS51194"/>
    </source>
</evidence>
<dbReference type="OrthoDB" id="4310724at2759"/>
<organism evidence="14 15">
    <name type="scientific">Mycosarcoma maydis</name>
    <name type="common">Corn smut fungus</name>
    <name type="synonym">Ustilago maydis</name>
    <dbReference type="NCBI Taxonomy" id="5270"/>
    <lineage>
        <taxon>Eukaryota</taxon>
        <taxon>Fungi</taxon>
        <taxon>Dikarya</taxon>
        <taxon>Basidiomycota</taxon>
        <taxon>Ustilaginomycotina</taxon>
        <taxon>Ustilaginomycetes</taxon>
        <taxon>Ustilaginales</taxon>
        <taxon>Ustilaginaceae</taxon>
        <taxon>Mycosarcoma</taxon>
    </lineage>
</organism>
<feature type="short sequence motif" description="Q motif" evidence="8">
    <location>
        <begin position="241"/>
        <end position="269"/>
    </location>
</feature>
<dbReference type="EC" id="3.6.4.13" evidence="9"/>
<dbReference type="InterPro" id="IPR014014">
    <property type="entry name" value="RNA_helicase_DEAD_Q_motif"/>
</dbReference>
<dbReference type="eggNOG" id="KOG0347">
    <property type="taxonomic scope" value="Eukaryota"/>
</dbReference>
<dbReference type="InterPro" id="IPR011545">
    <property type="entry name" value="DEAD/DEAH_box_helicase_dom"/>
</dbReference>
<dbReference type="SMART" id="SM00487">
    <property type="entry name" value="DEXDc"/>
    <property type="match status" value="1"/>
</dbReference>
<evidence type="ECO:0000256" key="8">
    <source>
        <dbReference type="PROSITE-ProRule" id="PRU00552"/>
    </source>
</evidence>
<dbReference type="FunCoup" id="A0A0D1E8R8">
    <property type="interactions" value="489"/>
</dbReference>
<evidence type="ECO:0000259" key="11">
    <source>
        <dbReference type="PROSITE" id="PS51192"/>
    </source>
</evidence>
<dbReference type="SMART" id="SM00490">
    <property type="entry name" value="HELICc"/>
    <property type="match status" value="1"/>
</dbReference>
<feature type="domain" description="DEAD-box RNA helicase Q" evidence="13">
    <location>
        <begin position="241"/>
        <end position="269"/>
    </location>
</feature>
<comment type="similarity">
    <text evidence="9">Belongs to the DEAD box helicase family.</text>
</comment>
<evidence type="ECO:0000256" key="2">
    <source>
        <dbReference type="ARBA" id="ARBA00022552"/>
    </source>
</evidence>
<evidence type="ECO:0000259" key="13">
    <source>
        <dbReference type="PROSITE" id="PS51195"/>
    </source>
</evidence>
<name>A0A0D1E8R8_MYCMD</name>
<evidence type="ECO:0000256" key="6">
    <source>
        <dbReference type="ARBA" id="ARBA00022840"/>
    </source>
</evidence>
<dbReference type="KEGG" id="uma:UMAG_00242"/>
<keyword evidence="2" id="KW-0698">rRNA processing</keyword>
<dbReference type="PROSITE" id="PS51192">
    <property type="entry name" value="HELICASE_ATP_BIND_1"/>
    <property type="match status" value="1"/>
</dbReference>
<dbReference type="STRING" id="237631.A0A0D1E8R8"/>
<dbReference type="InterPro" id="IPR001650">
    <property type="entry name" value="Helicase_C-like"/>
</dbReference>
<dbReference type="Proteomes" id="UP000000561">
    <property type="component" value="Chromosome 1"/>
</dbReference>
<dbReference type="GO" id="GO:0003724">
    <property type="term" value="F:RNA helicase activity"/>
    <property type="evidence" value="ECO:0007669"/>
    <property type="project" value="UniProtKB-EC"/>
</dbReference>
<feature type="domain" description="Helicase C-terminal" evidence="12">
    <location>
        <begin position="612"/>
        <end position="765"/>
    </location>
</feature>
<feature type="compositionally biased region" description="Polar residues" evidence="10">
    <location>
        <begin position="883"/>
        <end position="901"/>
    </location>
</feature>
<feature type="region of interest" description="Disordered" evidence="10">
    <location>
        <begin position="491"/>
        <end position="522"/>
    </location>
</feature>
<dbReference type="AlphaFoldDB" id="A0A0D1E8R8"/>
<evidence type="ECO:0000256" key="4">
    <source>
        <dbReference type="ARBA" id="ARBA00022801"/>
    </source>
</evidence>
<dbReference type="GO" id="GO:0006364">
    <property type="term" value="P:rRNA processing"/>
    <property type="evidence" value="ECO:0007669"/>
    <property type="project" value="UniProtKB-KW"/>
</dbReference>
<protein>
    <recommendedName>
        <fullName evidence="9">ATP-dependent RNA helicase</fullName>
        <ecNumber evidence="9">3.6.4.13</ecNumber>
    </recommendedName>
</protein>
<dbReference type="GeneID" id="23561603"/>
<feature type="compositionally biased region" description="Low complexity" evidence="10">
    <location>
        <begin position="818"/>
        <end position="828"/>
    </location>
</feature>
<evidence type="ECO:0000256" key="3">
    <source>
        <dbReference type="ARBA" id="ARBA00022741"/>
    </source>
</evidence>
<feature type="region of interest" description="Disordered" evidence="10">
    <location>
        <begin position="883"/>
        <end position="957"/>
    </location>
</feature>
<dbReference type="Pfam" id="PF00271">
    <property type="entry name" value="Helicase_C"/>
    <property type="match status" value="1"/>
</dbReference>
<evidence type="ECO:0000256" key="5">
    <source>
        <dbReference type="ARBA" id="ARBA00022806"/>
    </source>
</evidence>
<keyword evidence="3 9" id="KW-0547">Nucleotide-binding</keyword>
<dbReference type="InterPro" id="IPR014001">
    <property type="entry name" value="Helicase_ATP-bd"/>
</dbReference>
<dbReference type="InterPro" id="IPR000629">
    <property type="entry name" value="RNA-helicase_DEAD-box_CS"/>
</dbReference>
<feature type="region of interest" description="Disordered" evidence="10">
    <location>
        <begin position="280"/>
        <end position="310"/>
    </location>
</feature>
<comment type="subcellular location">
    <subcellularLocation>
        <location evidence="1">Nucleus</location>
        <location evidence="1">Nucleolus</location>
    </subcellularLocation>
</comment>
<feature type="domain" description="Helicase ATP-binding" evidence="11">
    <location>
        <begin position="299"/>
        <end position="556"/>
    </location>
</feature>
<dbReference type="OMA" id="YYFVERY"/>
<dbReference type="InterPro" id="IPR027417">
    <property type="entry name" value="P-loop_NTPase"/>
</dbReference>
<dbReference type="GO" id="GO:0005524">
    <property type="term" value="F:ATP binding"/>
    <property type="evidence" value="ECO:0007669"/>
    <property type="project" value="UniProtKB-UniRule"/>
</dbReference>
<gene>
    <name evidence="14" type="ORF">UMAG_00242</name>
</gene>
<reference evidence="14 15" key="1">
    <citation type="journal article" date="2006" name="Nature">
        <title>Insights from the genome of the biotrophic fungal plant pathogen Ustilago maydis.</title>
        <authorList>
            <person name="Kamper J."/>
            <person name="Kahmann R."/>
            <person name="Bolker M."/>
            <person name="Ma L.J."/>
            <person name="Brefort T."/>
            <person name="Saville B.J."/>
            <person name="Banuett F."/>
            <person name="Kronstad J.W."/>
            <person name="Gold S.E."/>
            <person name="Muller O."/>
            <person name="Perlin M.H."/>
            <person name="Wosten H.A."/>
            <person name="de Vries R."/>
            <person name="Ruiz-Herrera J."/>
            <person name="Reynaga-Pena C.G."/>
            <person name="Snetselaar K."/>
            <person name="McCann M."/>
            <person name="Perez-Martin J."/>
            <person name="Feldbrugge M."/>
            <person name="Basse C.W."/>
            <person name="Steinberg G."/>
            <person name="Ibeas J.I."/>
            <person name="Holloman W."/>
            <person name="Guzman P."/>
            <person name="Farman M."/>
            <person name="Stajich J.E."/>
            <person name="Sentandreu R."/>
            <person name="Gonzalez-Prieto J.M."/>
            <person name="Kennell J.C."/>
            <person name="Molina L."/>
            <person name="Schirawski J."/>
            <person name="Mendoza-Mendoza A."/>
            <person name="Greilinger D."/>
            <person name="Munch K."/>
            <person name="Rossel N."/>
            <person name="Scherer M."/>
            <person name="Vranes M."/>
            <person name="Ladendorf O."/>
            <person name="Vincon V."/>
            <person name="Fuchs U."/>
            <person name="Sandrock B."/>
            <person name="Meng S."/>
            <person name="Ho E.C."/>
            <person name="Cahill M.J."/>
            <person name="Boyce K.J."/>
            <person name="Klose J."/>
            <person name="Klosterman S.J."/>
            <person name="Deelstra H.J."/>
            <person name="Ortiz-Castellanos L."/>
            <person name="Li W."/>
            <person name="Sanchez-Alonso P."/>
            <person name="Schreier P.H."/>
            <person name="Hauser-Hahn I."/>
            <person name="Vaupel M."/>
            <person name="Koopmann E."/>
            <person name="Friedrich G."/>
            <person name="Voss H."/>
            <person name="Schluter T."/>
            <person name="Margolis J."/>
            <person name="Platt D."/>
            <person name="Swimmer C."/>
            <person name="Gnirke A."/>
            <person name="Chen F."/>
            <person name="Vysotskaia V."/>
            <person name="Mannhaupt G."/>
            <person name="Guldener U."/>
            <person name="Munsterkotter M."/>
            <person name="Haase D."/>
            <person name="Oesterheld M."/>
            <person name="Mewes H.W."/>
            <person name="Mauceli E.W."/>
            <person name="DeCaprio D."/>
            <person name="Wade C.M."/>
            <person name="Butler J."/>
            <person name="Young S."/>
            <person name="Jaffe D.B."/>
            <person name="Calvo S."/>
            <person name="Nusbaum C."/>
            <person name="Galagan J."/>
            <person name="Birren B.W."/>
        </authorList>
    </citation>
    <scope>NUCLEOTIDE SEQUENCE [LARGE SCALE GENOMIC DNA]</scope>
    <source>
        <strain evidence="15">DSM 14603 / FGSC 9021 / UM521</strain>
    </source>
</reference>
<feature type="compositionally biased region" description="Polar residues" evidence="10">
    <location>
        <begin position="25"/>
        <end position="36"/>
    </location>
</feature>
<feature type="compositionally biased region" description="Basic and acidic residues" evidence="10">
    <location>
        <begin position="10"/>
        <end position="24"/>
    </location>
</feature>
<sequence length="957" mass="105691">MAKRVAMSKAQKEAQAKRAKKSDNSRPSSLSHASLQKTERKTVDPTKLAWSTVHLPSEAQSGGAGVTESDFFNSLDWNDDDFMGLQEIDDVEVLQESRGDGSRTITFLASETKLKNKQDNAAIASSAQKAPVKTAEAKLKANKKRPKKRTIDEVAPNVEIDAAPAPMESQELTAVTKDSDEPDSDGYETAADVTLLPQEDTADSDLDLDDNDLAEAFRNAHQLDLQDDEADEAEFDDKLLPAWSHLALHSDLKRALLHKGFKQPTEIQRKAIPFALGLQQEATSSDDSEDTADSAAIGAPSTRRKRDVVGVSQTGSGKTLAYGLPILNYLFENAENAIASSCRRNAVDDLPPPLGALILCPTRELALQVSSHLIDLVRASCIVSDIDVDQPEISHRKLLRRPQIAVVCGGMSEQKQRRLLEGRSRQGDRKAGVDIIVATPGRLWEMTRLDDHLAARIKQTRFLVLDEADRMVEVGHFAEMEHILNLVNRSEAKRPSEGQDGQQHVSGSDKEDESEVEIPTHGVKPSSSMQTFIFSATLSKALQVNLKRRRKLKQFAKKRHSKRKENATTLDELMDRIDFRDQAPAVIDLTPAQGLPQGLMETKIECVGKDKDLYLYYFLLRYPGRTLVFVNSIDGIRRLTPLLTQLNVMCYPIHSQLQQKQRLKNLDRFRAFERCGQASNCVLLATDVAARGLDIPSVEHVVHYQLPRSADTYVHRSGRTARAGSSGVSLALIEAKEKQLWTQLCRAMSRQSDISSLPITFSTLSLLRERVELALAIDKQTHEANKQQHDDNWLAKLAEDADLVMSDDDNVDPDAPTSKRGGSSASKAAEAKLNEMKNKLSALLSRPITMKGLSHRYLTAGGLQGSAWVDDMVRQQNHRQILGVQNTDAETDLKSSQTSQPVKKKIKSDNAGKASAAATAGAPAKPPKPASAVSASTEKRKRKKKPRSQLKRKPYQL</sequence>
<comment type="catalytic activity">
    <reaction evidence="9">
        <text>ATP + H2O = ADP + phosphate + H(+)</text>
        <dbReference type="Rhea" id="RHEA:13065"/>
        <dbReference type="ChEBI" id="CHEBI:15377"/>
        <dbReference type="ChEBI" id="CHEBI:15378"/>
        <dbReference type="ChEBI" id="CHEBI:30616"/>
        <dbReference type="ChEBI" id="CHEBI:43474"/>
        <dbReference type="ChEBI" id="CHEBI:456216"/>
        <dbReference type="EC" id="3.6.4.13"/>
    </reaction>
</comment>
<dbReference type="InParanoid" id="A0A0D1E8R8"/>
<dbReference type="CDD" id="cd18787">
    <property type="entry name" value="SF2_C_DEAD"/>
    <property type="match status" value="1"/>
</dbReference>
<evidence type="ECO:0000313" key="15">
    <source>
        <dbReference type="Proteomes" id="UP000000561"/>
    </source>
</evidence>
<evidence type="ECO:0000256" key="9">
    <source>
        <dbReference type="RuleBase" id="RU365068"/>
    </source>
</evidence>
<accession>A0A0D1E8R8</accession>
<feature type="compositionally biased region" description="Basic residues" evidence="10">
    <location>
        <begin position="939"/>
        <end position="957"/>
    </location>
</feature>
<comment type="function">
    <text evidence="9">RNA helicase.</text>
</comment>
<keyword evidence="15" id="KW-1185">Reference proteome</keyword>
<keyword evidence="5 9" id="KW-0347">Helicase</keyword>
<keyword evidence="7 9" id="KW-0694">RNA-binding</keyword>
<dbReference type="PROSITE" id="PS00039">
    <property type="entry name" value="DEAD_ATP_HELICASE"/>
    <property type="match status" value="1"/>
</dbReference>
<evidence type="ECO:0000313" key="14">
    <source>
        <dbReference type="EMBL" id="KIS71811.1"/>
    </source>
</evidence>
<dbReference type="PROSITE" id="PS51195">
    <property type="entry name" value="Q_MOTIF"/>
    <property type="match status" value="1"/>
</dbReference>
<proteinExistence type="inferred from homology"/>
<feature type="region of interest" description="Disordered" evidence="10">
    <location>
        <begin position="1"/>
        <end position="46"/>
    </location>
</feature>
<evidence type="ECO:0000256" key="1">
    <source>
        <dbReference type="ARBA" id="ARBA00004604"/>
    </source>
</evidence>
<feature type="compositionally biased region" description="Low complexity" evidence="10">
    <location>
        <begin position="911"/>
        <end position="923"/>
    </location>
</feature>
<dbReference type="GO" id="GO:0003723">
    <property type="term" value="F:RNA binding"/>
    <property type="evidence" value="ECO:0007669"/>
    <property type="project" value="UniProtKB-UniRule"/>
</dbReference>
<dbReference type="PANTHER" id="PTHR24031">
    <property type="entry name" value="RNA HELICASE"/>
    <property type="match status" value="1"/>
</dbReference>
<dbReference type="RefSeq" id="XP_011386170.1">
    <property type="nucleotide sequence ID" value="XM_011387868.1"/>
</dbReference>
<evidence type="ECO:0000256" key="7">
    <source>
        <dbReference type="ARBA" id="ARBA00022884"/>
    </source>
</evidence>
<dbReference type="VEuPathDB" id="FungiDB:UMAG_00242"/>
<feature type="region of interest" description="Disordered" evidence="10">
    <location>
        <begin position="806"/>
        <end position="829"/>
    </location>
</feature>
<dbReference type="EMBL" id="CM003140">
    <property type="protein sequence ID" value="KIS71811.1"/>
    <property type="molecule type" value="Genomic_DNA"/>
</dbReference>
<evidence type="ECO:0000256" key="10">
    <source>
        <dbReference type="SAM" id="MobiDB-lite"/>
    </source>
</evidence>
<dbReference type="GO" id="GO:0016787">
    <property type="term" value="F:hydrolase activity"/>
    <property type="evidence" value="ECO:0007669"/>
    <property type="project" value="UniProtKB-KW"/>
</dbReference>
<comment type="domain">
    <text evidence="9">The Q motif is unique to and characteristic of the DEAD box family of RNA helicases and controls ATP binding and hydrolysis.</text>
</comment>
<dbReference type="SUPFAM" id="SSF52540">
    <property type="entry name" value="P-loop containing nucleoside triphosphate hydrolases"/>
    <property type="match status" value="1"/>
</dbReference>
<dbReference type="GO" id="GO:0005730">
    <property type="term" value="C:nucleolus"/>
    <property type="evidence" value="ECO:0000318"/>
    <property type="project" value="GO_Central"/>
</dbReference>
<keyword evidence="6 9" id="KW-0067">ATP-binding</keyword>
<dbReference type="Pfam" id="PF00270">
    <property type="entry name" value="DEAD"/>
    <property type="match status" value="1"/>
</dbReference>
<dbReference type="PROSITE" id="PS51194">
    <property type="entry name" value="HELICASE_CTER"/>
    <property type="match status" value="1"/>
</dbReference>
<dbReference type="Gene3D" id="3.40.50.300">
    <property type="entry name" value="P-loop containing nucleotide triphosphate hydrolases"/>
    <property type="match status" value="2"/>
</dbReference>
<keyword evidence="4 9" id="KW-0378">Hydrolase</keyword>
<feature type="region of interest" description="Disordered" evidence="10">
    <location>
        <begin position="117"/>
        <end position="198"/>
    </location>
</feature>